<protein>
    <submittedName>
        <fullName evidence="5">Uncharacterized protein LOC107476095</fullName>
    </submittedName>
</protein>
<evidence type="ECO:0000313" key="5">
    <source>
        <dbReference type="RefSeq" id="XP_015951327.1"/>
    </source>
</evidence>
<dbReference type="KEGG" id="adu:107476095"/>
<name>A0A6P4CGT3_ARADU</name>
<feature type="domain" description="MATH" evidence="3">
    <location>
        <begin position="15"/>
        <end position="136"/>
    </location>
</feature>
<dbReference type="Proteomes" id="UP000515211">
    <property type="component" value="Chromosome 2"/>
</dbReference>
<dbReference type="GeneID" id="107476095"/>
<evidence type="ECO:0000313" key="4">
    <source>
        <dbReference type="Proteomes" id="UP000515211"/>
    </source>
</evidence>
<organism evidence="4 5">
    <name type="scientific">Arachis duranensis</name>
    <name type="common">Wild peanut</name>
    <dbReference type="NCBI Taxonomy" id="130453"/>
    <lineage>
        <taxon>Eukaryota</taxon>
        <taxon>Viridiplantae</taxon>
        <taxon>Streptophyta</taxon>
        <taxon>Embryophyta</taxon>
        <taxon>Tracheophyta</taxon>
        <taxon>Spermatophyta</taxon>
        <taxon>Magnoliopsida</taxon>
        <taxon>eudicotyledons</taxon>
        <taxon>Gunneridae</taxon>
        <taxon>Pentapetalae</taxon>
        <taxon>rosids</taxon>
        <taxon>fabids</taxon>
        <taxon>Fabales</taxon>
        <taxon>Fabaceae</taxon>
        <taxon>Papilionoideae</taxon>
        <taxon>50 kb inversion clade</taxon>
        <taxon>dalbergioids sensu lato</taxon>
        <taxon>Dalbergieae</taxon>
        <taxon>Pterocarpus clade</taxon>
        <taxon>Arachis</taxon>
    </lineage>
</organism>
<proteinExistence type="predicted"/>
<dbReference type="Pfam" id="PF22486">
    <property type="entry name" value="MATH_2"/>
    <property type="match status" value="1"/>
</dbReference>
<gene>
    <name evidence="5" type="primary">LOC107476095</name>
</gene>
<dbReference type="Gene3D" id="2.60.210.10">
    <property type="entry name" value="Apoptosis, Tumor Necrosis Factor Receptor Associated Protein 2, Chain A"/>
    <property type="match status" value="1"/>
</dbReference>
<dbReference type="PROSITE" id="PS50144">
    <property type="entry name" value="MATH"/>
    <property type="match status" value="1"/>
</dbReference>
<keyword evidence="1 2" id="KW-0175">Coiled coil</keyword>
<evidence type="ECO:0000256" key="2">
    <source>
        <dbReference type="SAM" id="Coils"/>
    </source>
</evidence>
<accession>A0A6P4CGT3</accession>
<dbReference type="InterPro" id="IPR008974">
    <property type="entry name" value="TRAF-like"/>
</dbReference>
<evidence type="ECO:0000256" key="1">
    <source>
        <dbReference type="ARBA" id="ARBA00023054"/>
    </source>
</evidence>
<reference evidence="5" key="2">
    <citation type="submission" date="2025-08" db="UniProtKB">
        <authorList>
            <consortium name="RefSeq"/>
        </authorList>
    </citation>
    <scope>IDENTIFICATION</scope>
    <source>
        <tissue evidence="5">Whole plant</tissue>
    </source>
</reference>
<reference evidence="4" key="1">
    <citation type="journal article" date="2016" name="Nat. Genet.">
        <title>The genome sequences of Arachis duranensis and Arachis ipaensis, the diploid ancestors of cultivated peanut.</title>
        <authorList>
            <person name="Bertioli D.J."/>
            <person name="Cannon S.B."/>
            <person name="Froenicke L."/>
            <person name="Huang G."/>
            <person name="Farmer A.D."/>
            <person name="Cannon E.K."/>
            <person name="Liu X."/>
            <person name="Gao D."/>
            <person name="Clevenger J."/>
            <person name="Dash S."/>
            <person name="Ren L."/>
            <person name="Moretzsohn M.C."/>
            <person name="Shirasawa K."/>
            <person name="Huang W."/>
            <person name="Vidigal B."/>
            <person name="Abernathy B."/>
            <person name="Chu Y."/>
            <person name="Niederhuth C.E."/>
            <person name="Umale P."/>
            <person name="Araujo A.C."/>
            <person name="Kozik A."/>
            <person name="Kim K.D."/>
            <person name="Burow M.D."/>
            <person name="Varshney R.K."/>
            <person name="Wang X."/>
            <person name="Zhang X."/>
            <person name="Barkley N."/>
            <person name="Guimaraes P.M."/>
            <person name="Isobe S."/>
            <person name="Guo B."/>
            <person name="Liao B."/>
            <person name="Stalker H.T."/>
            <person name="Schmitz R.J."/>
            <person name="Scheffler B.E."/>
            <person name="Leal-Bertioli S.C."/>
            <person name="Xun X."/>
            <person name="Jackson S.A."/>
            <person name="Michelmore R."/>
            <person name="Ozias-Akins P."/>
        </authorList>
    </citation>
    <scope>NUCLEOTIDE SEQUENCE [LARGE SCALE GENOMIC DNA]</scope>
    <source>
        <strain evidence="4">cv. V14167</strain>
    </source>
</reference>
<dbReference type="InterPro" id="IPR002083">
    <property type="entry name" value="MATH/TRAF_dom"/>
</dbReference>
<dbReference type="RefSeq" id="XP_015951327.1">
    <property type="nucleotide sequence ID" value="XM_016095841.1"/>
</dbReference>
<evidence type="ECO:0000259" key="3">
    <source>
        <dbReference type="PROSITE" id="PS50144"/>
    </source>
</evidence>
<keyword evidence="4" id="KW-1185">Reference proteome</keyword>
<dbReference type="SUPFAM" id="SSF49599">
    <property type="entry name" value="TRAF domain-like"/>
    <property type="match status" value="1"/>
</dbReference>
<dbReference type="PANTHER" id="PTHR46236">
    <property type="entry name" value="TRAF-LIKE SUPERFAMILY PROTEIN"/>
    <property type="match status" value="1"/>
</dbReference>
<dbReference type="PANTHER" id="PTHR46236:SF35">
    <property type="entry name" value="MATH DOMAIN-CONTAINING PROTEIN"/>
    <property type="match status" value="1"/>
</dbReference>
<dbReference type="CDD" id="cd00121">
    <property type="entry name" value="MATH"/>
    <property type="match status" value="1"/>
</dbReference>
<sequence>MEMEMEDQKGMVETIVKFTWTINNFLAQRYQDIHSESETFFAGSHTWRIDFCPDDYDDDVVEICLLVGNSNTNWNQYASLKLSLINQADDKMTKTDSLFEDFHERRLPMILMDTDEFCDRKSGFLVNDTCIIVAEVSLNTNASCIKELIDFKGVAKIEKDYVELLEKACLKHPSLIESLLKRNRSQRFIEQGFTALGRVLHFLKTKKVKDMLNDDAACKELQGLWDEVETVRFDDLTWLEPHVKSALSMKVYMVKEQMVTKLKGNVVDLEDRVKSAKRELKIAEKDFDKRDLNDALAHGISYL</sequence>
<dbReference type="InterPro" id="IPR050804">
    <property type="entry name" value="MCC"/>
</dbReference>
<feature type="coiled-coil region" evidence="2">
    <location>
        <begin position="259"/>
        <end position="286"/>
    </location>
</feature>
<dbReference type="AlphaFoldDB" id="A0A6P4CGT3"/>